<protein>
    <submittedName>
        <fullName evidence="1">DNA phosphorothioation-associated putative methyltransferase</fullName>
    </submittedName>
</protein>
<dbReference type="AlphaFoldDB" id="A0AA40VN43"/>
<keyword evidence="2" id="KW-1185">Reference proteome</keyword>
<dbReference type="NCBIfam" id="TIGR04096">
    <property type="entry name" value="dnd_rel_methyl"/>
    <property type="match status" value="1"/>
</dbReference>
<reference evidence="1 2" key="1">
    <citation type="submission" date="2020-08" db="EMBL/GenBank/DDBJ databases">
        <title>Sequencing the genomes of 1000 actinobacteria strains.</title>
        <authorList>
            <person name="Klenk H.-P."/>
        </authorList>
    </citation>
    <scope>NUCLEOTIDE SEQUENCE [LARGE SCALE GENOMIC DNA]</scope>
    <source>
        <strain evidence="1 2">DSM 19600</strain>
    </source>
</reference>
<proteinExistence type="predicted"/>
<dbReference type="InterPro" id="IPR024019">
    <property type="entry name" value="CHP04096"/>
</dbReference>
<accession>A0AA40VN43</accession>
<sequence length="476" mass="52766">MTRTAFSRPVATALADGIISEGTSVFDYGCGRGGDVDRLHHLGYQATGWDPVHRPQVAKAPADIVNLGYVVNVIEDPRERRTALAEAWGLSSRALVVAGRTIGEDRAPAGVVHGDGLLTARRTFQKLFTHAELGGWIADVLGVRPHAAAPGVFYVFRDDEDALSFLRSRVPVYRPRVRIDPHHEFDAHRDVIQPLLDFMTSHGRSPRSDELTEEHREDLRVAVGGVARAARIIRAVTDDSFWEEVIMHRRNELLVMLALGRFRGVNLRSDPTTRLDARQLFGSEDVAHGEAYRLLLACSDPAVRYVNALASPVGRLSGTSIYVHTSALAQLPPVLRVFDGCARLLAGTSVGVNIVRLSFVRAEVEYRVYDDFDRYAHPQLLSSSTVAIGDLDVRWARFLDPRTRPVLHRKEEFVAPDYPRHALFAALSRAEDRHGLYDNPSAIRTAGAWEEQLRARGLKISGHRIGAAPNDVGSRR</sequence>
<dbReference type="GO" id="GO:0008168">
    <property type="term" value="F:methyltransferase activity"/>
    <property type="evidence" value="ECO:0007669"/>
    <property type="project" value="UniProtKB-KW"/>
</dbReference>
<organism evidence="1 2">
    <name type="scientific">Microbacterium invictum</name>
    <dbReference type="NCBI Taxonomy" id="515415"/>
    <lineage>
        <taxon>Bacteria</taxon>
        <taxon>Bacillati</taxon>
        <taxon>Actinomycetota</taxon>
        <taxon>Actinomycetes</taxon>
        <taxon>Micrococcales</taxon>
        <taxon>Microbacteriaceae</taxon>
        <taxon>Microbacterium</taxon>
    </lineage>
</organism>
<dbReference type="GO" id="GO:0032259">
    <property type="term" value="P:methylation"/>
    <property type="evidence" value="ECO:0007669"/>
    <property type="project" value="UniProtKB-KW"/>
</dbReference>
<name>A0AA40VN43_9MICO</name>
<keyword evidence="1" id="KW-0808">Transferase</keyword>
<evidence type="ECO:0000313" key="2">
    <source>
        <dbReference type="Proteomes" id="UP000549113"/>
    </source>
</evidence>
<evidence type="ECO:0000313" key="1">
    <source>
        <dbReference type="EMBL" id="MBB4140419.1"/>
    </source>
</evidence>
<dbReference type="EMBL" id="JACIFH010000001">
    <property type="protein sequence ID" value="MBB4140419.1"/>
    <property type="molecule type" value="Genomic_DNA"/>
</dbReference>
<comment type="caution">
    <text evidence="1">The sequence shown here is derived from an EMBL/GenBank/DDBJ whole genome shotgun (WGS) entry which is preliminary data.</text>
</comment>
<dbReference type="Proteomes" id="UP000549113">
    <property type="component" value="Unassembled WGS sequence"/>
</dbReference>
<keyword evidence="1" id="KW-0489">Methyltransferase</keyword>
<gene>
    <name evidence="1" type="ORF">BKA10_002213</name>
</gene>